<feature type="transmembrane region" description="Helical" evidence="7">
    <location>
        <begin position="363"/>
        <end position="382"/>
    </location>
</feature>
<name>A0A1H6B9K4_9ACTN</name>
<dbReference type="InterPro" id="IPR000731">
    <property type="entry name" value="SSD"/>
</dbReference>
<organism evidence="9 10">
    <name type="scientific">Actinacidiphila yanglinensis</name>
    <dbReference type="NCBI Taxonomy" id="310779"/>
    <lineage>
        <taxon>Bacteria</taxon>
        <taxon>Bacillati</taxon>
        <taxon>Actinomycetota</taxon>
        <taxon>Actinomycetes</taxon>
        <taxon>Kitasatosporales</taxon>
        <taxon>Streptomycetaceae</taxon>
        <taxon>Actinacidiphila</taxon>
    </lineage>
</organism>
<dbReference type="SUPFAM" id="SSF82866">
    <property type="entry name" value="Multidrug efflux transporter AcrB transmembrane domain"/>
    <property type="match status" value="2"/>
</dbReference>
<feature type="transmembrane region" description="Helical" evidence="7">
    <location>
        <begin position="518"/>
        <end position="537"/>
    </location>
</feature>
<feature type="transmembrane region" description="Helical" evidence="7">
    <location>
        <begin position="585"/>
        <end position="606"/>
    </location>
</feature>
<keyword evidence="4 7" id="KW-0812">Transmembrane</keyword>
<gene>
    <name evidence="9" type="ORF">SAMN05216223_106338</name>
</gene>
<dbReference type="PROSITE" id="PS50156">
    <property type="entry name" value="SSD"/>
    <property type="match status" value="1"/>
</dbReference>
<evidence type="ECO:0000256" key="3">
    <source>
        <dbReference type="ARBA" id="ARBA00022475"/>
    </source>
</evidence>
<feature type="domain" description="SSD" evidence="8">
    <location>
        <begin position="230"/>
        <end position="322"/>
    </location>
</feature>
<evidence type="ECO:0000259" key="8">
    <source>
        <dbReference type="PROSITE" id="PS50156"/>
    </source>
</evidence>
<comment type="subcellular location">
    <subcellularLocation>
        <location evidence="1">Cell membrane</location>
        <topology evidence="1">Multi-pass membrane protein</topology>
    </subcellularLocation>
</comment>
<keyword evidence="5 7" id="KW-1133">Transmembrane helix</keyword>
<feature type="transmembrane region" description="Helical" evidence="7">
    <location>
        <begin position="659"/>
        <end position="686"/>
    </location>
</feature>
<keyword evidence="3" id="KW-1003">Cell membrane</keyword>
<accession>A0A1H6B9K4</accession>
<feature type="transmembrane region" description="Helical" evidence="7">
    <location>
        <begin position="224"/>
        <end position="244"/>
    </location>
</feature>
<reference evidence="9 10" key="1">
    <citation type="submission" date="2016-10" db="EMBL/GenBank/DDBJ databases">
        <authorList>
            <person name="de Groot N.N."/>
        </authorList>
    </citation>
    <scope>NUCLEOTIDE SEQUENCE [LARGE SCALE GENOMIC DNA]</scope>
    <source>
        <strain evidence="9 10">CGMCC 4.2023</strain>
    </source>
</reference>
<evidence type="ECO:0000256" key="7">
    <source>
        <dbReference type="SAM" id="Phobius"/>
    </source>
</evidence>
<dbReference type="OrthoDB" id="7051771at2"/>
<evidence type="ECO:0000256" key="6">
    <source>
        <dbReference type="ARBA" id="ARBA00023136"/>
    </source>
</evidence>
<keyword evidence="6 7" id="KW-0472">Membrane</keyword>
<evidence type="ECO:0000256" key="4">
    <source>
        <dbReference type="ARBA" id="ARBA00022692"/>
    </source>
</evidence>
<dbReference type="PANTHER" id="PTHR33406:SF11">
    <property type="entry name" value="MEMBRANE PROTEIN SCO6666-RELATED"/>
    <property type="match status" value="1"/>
</dbReference>
<dbReference type="GO" id="GO:0005886">
    <property type="term" value="C:plasma membrane"/>
    <property type="evidence" value="ECO:0007669"/>
    <property type="project" value="UniProtKB-SubCell"/>
</dbReference>
<dbReference type="Gene3D" id="1.20.1640.10">
    <property type="entry name" value="Multidrug efflux transporter AcrB transmembrane domain"/>
    <property type="match status" value="2"/>
</dbReference>
<evidence type="ECO:0000313" key="10">
    <source>
        <dbReference type="Proteomes" id="UP000236754"/>
    </source>
</evidence>
<feature type="transmembrane region" description="Helical" evidence="7">
    <location>
        <begin position="301"/>
        <end position="324"/>
    </location>
</feature>
<protein>
    <submittedName>
        <fullName evidence="9">Putative drug exporter of the RND superfamily</fullName>
    </submittedName>
</protein>
<evidence type="ECO:0000256" key="5">
    <source>
        <dbReference type="ARBA" id="ARBA00022989"/>
    </source>
</evidence>
<comment type="similarity">
    <text evidence="2">Belongs to the resistance-nodulation-cell division (RND) (TC 2.A.6) family. MmpL subfamily.</text>
</comment>
<dbReference type="PANTHER" id="PTHR33406">
    <property type="entry name" value="MEMBRANE PROTEIN MJ1562-RELATED"/>
    <property type="match status" value="1"/>
</dbReference>
<dbReference type="AlphaFoldDB" id="A0A1H6B9K4"/>
<evidence type="ECO:0000256" key="2">
    <source>
        <dbReference type="ARBA" id="ARBA00010157"/>
    </source>
</evidence>
<dbReference type="Proteomes" id="UP000236754">
    <property type="component" value="Unassembled WGS sequence"/>
</dbReference>
<keyword evidence="10" id="KW-1185">Reference proteome</keyword>
<feature type="transmembrane region" description="Helical" evidence="7">
    <location>
        <begin position="173"/>
        <end position="191"/>
    </location>
</feature>
<dbReference type="Pfam" id="PF03176">
    <property type="entry name" value="MMPL"/>
    <property type="match status" value="2"/>
</dbReference>
<sequence length="730" mass="75087">MSALARWCHQHRLAVLLGWVVLLIALAGALGVGGTNFTSSQTSQHTESATASALLQHASAGRSGNSGYVVWQTPHGKVTAASAKAEMSEVLDKIAHEPGVGSVISPYSSGGAAQVSSDHTIAYANVQFSHAATKPQQKAVQSLALANDSPSVHVTVGGQAFGTEPAAGGPSDVIGIVLAFAILLLVFRAVWVAVLPIITAVAGVGTAALTVMLLSHVVTIPSTALTLGALIGLGVGIDYALFIINRHRGNLTAGMSVGDSIGASLNTSGRAVVFAGLTVVAALLGMTTLDLGVVTGMAEGAAVTVVLTVLAAVTLLPALLGFIGPKVLSRAQRRRLADPSSAGSTRTGFWPRWAARVQARPRLLAVAGLAVLIALAVPALSLRLGAADDGNLPAGSTNRQAYDLLSDGFGPGFNGPLQIAVQTHGASDQAAETRLVTALEHTSGVVSVTERPVNAAQGVSEIVAVPSTSPEAEATSDLIDHLRADVIPQAQQGSTMKAYVGGTTANNDDFASSVTGKLPLFIGVITVLGLLLLVVAFRSLLIPLLGAVLNVLSIGVAFGATVLVFQNGFGVSLLGAGSGGPIESFVPPMIIGVMFGLSMDYLVFLVSRMREEWVHTGDNHRAVRVGHGETGRVIAVAAAIMFFVFGSFVFGGARVIAEFGVALSVGIVLDALMIRMVVVPALMHLFGRANWWMPRWLDRALPSLSVEGDIEAPPAAEIPEPAYEPVTGRS</sequence>
<feature type="transmembrane region" description="Helical" evidence="7">
    <location>
        <begin position="271"/>
        <end position="289"/>
    </location>
</feature>
<evidence type="ECO:0000313" key="9">
    <source>
        <dbReference type="EMBL" id="SEG57438.1"/>
    </source>
</evidence>
<dbReference type="InterPro" id="IPR004869">
    <property type="entry name" value="MMPL_dom"/>
</dbReference>
<feature type="transmembrane region" description="Helical" evidence="7">
    <location>
        <begin position="544"/>
        <end position="565"/>
    </location>
</feature>
<dbReference type="EMBL" id="FNVU01000006">
    <property type="protein sequence ID" value="SEG57438.1"/>
    <property type="molecule type" value="Genomic_DNA"/>
</dbReference>
<dbReference type="InterPro" id="IPR050545">
    <property type="entry name" value="Mycobact_MmpL"/>
</dbReference>
<feature type="transmembrane region" description="Helical" evidence="7">
    <location>
        <begin position="198"/>
        <end position="218"/>
    </location>
</feature>
<proteinExistence type="inferred from homology"/>
<evidence type="ECO:0000256" key="1">
    <source>
        <dbReference type="ARBA" id="ARBA00004651"/>
    </source>
</evidence>
<feature type="transmembrane region" description="Helical" evidence="7">
    <location>
        <begin position="633"/>
        <end position="653"/>
    </location>
</feature>